<keyword evidence="14" id="KW-1185">Reference proteome</keyword>
<keyword evidence="2" id="KW-0547">Nucleotide-binding</keyword>
<dbReference type="InterPro" id="IPR027785">
    <property type="entry name" value="UvrD-like_helicase_C"/>
</dbReference>
<evidence type="ECO:0000256" key="10">
    <source>
        <dbReference type="ARBA" id="ARBA00023235"/>
    </source>
</evidence>
<dbReference type="SUPFAM" id="SSF52540">
    <property type="entry name" value="P-loop containing nucleoside triphosphate hydrolases"/>
    <property type="match status" value="2"/>
</dbReference>
<evidence type="ECO:0000256" key="6">
    <source>
        <dbReference type="ARBA" id="ARBA00022839"/>
    </source>
</evidence>
<dbReference type="PANTHER" id="PTHR43788">
    <property type="entry name" value="DNA2/NAM7 HELICASE FAMILY MEMBER"/>
    <property type="match status" value="1"/>
</dbReference>
<keyword evidence="9" id="KW-0234">DNA repair</keyword>
<feature type="domain" description="RecBCD enzyme subunit RecD N-terminal" evidence="12">
    <location>
        <begin position="8"/>
        <end position="98"/>
    </location>
</feature>
<dbReference type="CDD" id="cd17933">
    <property type="entry name" value="DEXSc_RecD-like"/>
    <property type="match status" value="1"/>
</dbReference>
<evidence type="ECO:0000256" key="3">
    <source>
        <dbReference type="ARBA" id="ARBA00022763"/>
    </source>
</evidence>
<keyword evidence="3" id="KW-0227">DNA damage</keyword>
<keyword evidence="4" id="KW-0378">Hydrolase</keyword>
<reference evidence="14" key="1">
    <citation type="submission" date="2020-06" db="EMBL/GenBank/DDBJ databases">
        <title>Draft genomic sequecing of Geomonas sp. Red745.</title>
        <authorList>
            <person name="Itoh H."/>
            <person name="Xu Z.X."/>
            <person name="Ushijima N."/>
            <person name="Masuda Y."/>
            <person name="Shiratori Y."/>
            <person name="Senoo K."/>
        </authorList>
    </citation>
    <scope>NUCLEOTIDE SEQUENCE [LARGE SCALE GENOMIC DNA]</scope>
    <source>
        <strain evidence="14">Red745</strain>
    </source>
</reference>
<keyword evidence="10" id="KW-0413">Isomerase</keyword>
<keyword evidence="6" id="KW-0269">Exonuclease</keyword>
<dbReference type="GO" id="GO:0017116">
    <property type="term" value="F:single-stranded DNA helicase activity"/>
    <property type="evidence" value="ECO:0007669"/>
    <property type="project" value="TreeGrafter"/>
</dbReference>
<dbReference type="GO" id="GO:0003677">
    <property type="term" value="F:DNA binding"/>
    <property type="evidence" value="ECO:0007669"/>
    <property type="project" value="UniProtKB-KW"/>
</dbReference>
<dbReference type="GO" id="GO:0006310">
    <property type="term" value="P:DNA recombination"/>
    <property type="evidence" value="ECO:0007669"/>
    <property type="project" value="InterPro"/>
</dbReference>
<name>A0A6V8NES4_9BACT</name>
<protein>
    <submittedName>
        <fullName evidence="13">RecBCD enzyme subunit RecD</fullName>
    </submittedName>
</protein>
<dbReference type="InterPro" id="IPR006344">
    <property type="entry name" value="RecD"/>
</dbReference>
<dbReference type="EMBL" id="BLXZ01000008">
    <property type="protein sequence ID" value="GFO70073.1"/>
    <property type="molecule type" value="Genomic_DNA"/>
</dbReference>
<keyword evidence="5" id="KW-0347">Helicase</keyword>
<dbReference type="InterPro" id="IPR049550">
    <property type="entry name" value="RecD_N"/>
</dbReference>
<keyword evidence="1" id="KW-0540">Nuclease</keyword>
<gene>
    <name evidence="13" type="primary">recD</name>
    <name evidence="13" type="ORF">GMLC_36520</name>
</gene>
<dbReference type="HAMAP" id="MF_01487">
    <property type="entry name" value="RecD"/>
    <property type="match status" value="1"/>
</dbReference>
<accession>A0A6V8NES4</accession>
<evidence type="ECO:0000313" key="14">
    <source>
        <dbReference type="Proteomes" id="UP000587586"/>
    </source>
</evidence>
<dbReference type="PANTHER" id="PTHR43788:SF6">
    <property type="entry name" value="DNA HELICASE B"/>
    <property type="match status" value="1"/>
</dbReference>
<dbReference type="GO" id="GO:0008854">
    <property type="term" value="F:exodeoxyribonuclease V activity"/>
    <property type="evidence" value="ECO:0007669"/>
    <property type="project" value="InterPro"/>
</dbReference>
<dbReference type="NCBIfam" id="TIGR01447">
    <property type="entry name" value="recD"/>
    <property type="match status" value="1"/>
</dbReference>
<evidence type="ECO:0000259" key="12">
    <source>
        <dbReference type="Pfam" id="PF21185"/>
    </source>
</evidence>
<proteinExistence type="inferred from homology"/>
<dbReference type="InterPro" id="IPR050534">
    <property type="entry name" value="Coronavir_polyprotein_1ab"/>
</dbReference>
<dbReference type="Gene3D" id="3.40.50.300">
    <property type="entry name" value="P-loop containing nucleotide triphosphate hydrolases"/>
    <property type="match status" value="3"/>
</dbReference>
<dbReference type="Proteomes" id="UP000587586">
    <property type="component" value="Unassembled WGS sequence"/>
</dbReference>
<dbReference type="InterPro" id="IPR041851">
    <property type="entry name" value="RecD_N_sf"/>
</dbReference>
<evidence type="ECO:0000256" key="1">
    <source>
        <dbReference type="ARBA" id="ARBA00022722"/>
    </source>
</evidence>
<dbReference type="AlphaFoldDB" id="A0A6V8NES4"/>
<dbReference type="GO" id="GO:0005524">
    <property type="term" value="F:ATP binding"/>
    <property type="evidence" value="ECO:0007669"/>
    <property type="project" value="UniProtKB-KW"/>
</dbReference>
<evidence type="ECO:0000256" key="2">
    <source>
        <dbReference type="ARBA" id="ARBA00022741"/>
    </source>
</evidence>
<keyword evidence="7" id="KW-0067">ATP-binding</keyword>
<evidence type="ECO:0000256" key="9">
    <source>
        <dbReference type="ARBA" id="ARBA00023204"/>
    </source>
</evidence>
<dbReference type="Gene3D" id="1.10.10.1020">
    <property type="entry name" value="RecBCD complex, subunit RecD, N-terminal domain"/>
    <property type="match status" value="1"/>
</dbReference>
<dbReference type="RefSeq" id="WP_183362660.1">
    <property type="nucleotide sequence ID" value="NZ_BLXZ01000008.1"/>
</dbReference>
<dbReference type="GO" id="GO:0009338">
    <property type="term" value="C:exodeoxyribonuclease V complex"/>
    <property type="evidence" value="ECO:0007669"/>
    <property type="project" value="InterPro"/>
</dbReference>
<evidence type="ECO:0000256" key="8">
    <source>
        <dbReference type="ARBA" id="ARBA00023125"/>
    </source>
</evidence>
<comment type="caution">
    <text evidence="13">The sequence shown here is derived from an EMBL/GenBank/DDBJ whole genome shotgun (WGS) entry which is preliminary data.</text>
</comment>
<evidence type="ECO:0000313" key="13">
    <source>
        <dbReference type="EMBL" id="GFO70073.1"/>
    </source>
</evidence>
<dbReference type="InterPro" id="IPR027417">
    <property type="entry name" value="P-loop_NTPase"/>
</dbReference>
<dbReference type="GO" id="GO:0006302">
    <property type="term" value="P:double-strand break repair"/>
    <property type="evidence" value="ECO:0007669"/>
    <property type="project" value="InterPro"/>
</dbReference>
<dbReference type="Pfam" id="PF21185">
    <property type="entry name" value="RecD_N"/>
    <property type="match status" value="1"/>
</dbReference>
<organism evidence="13 14">
    <name type="scientific">Geomonas limicola</name>
    <dbReference type="NCBI Taxonomy" id="2740186"/>
    <lineage>
        <taxon>Bacteria</taxon>
        <taxon>Pseudomonadati</taxon>
        <taxon>Thermodesulfobacteriota</taxon>
        <taxon>Desulfuromonadia</taxon>
        <taxon>Geobacterales</taxon>
        <taxon>Geobacteraceae</taxon>
        <taxon>Geomonas</taxon>
    </lineage>
</organism>
<evidence type="ECO:0000256" key="5">
    <source>
        <dbReference type="ARBA" id="ARBA00022806"/>
    </source>
</evidence>
<evidence type="ECO:0000256" key="4">
    <source>
        <dbReference type="ARBA" id="ARBA00022801"/>
    </source>
</evidence>
<sequence>MIPEGIQFNEIDQQFASFICRQAGSEDKRLWCAAALLSRGVVAGDVCLDLAAALADGSAAGYGVADLETWVTSLRAHAVVGEPGEFAPLVLDPANRLYLHRYWRYEDQLAAAILARGAAVEFDREVLAASLARLFPTSAAGATDWQRVAALAALTRRFCVISGGPGTGKTSTVVKVLALLLEQMGGRDCRIALVAPTGKAAARLKESIVKGIDCAAELRALIPEDVSTIHRLLGYLKGSASFRHHRDNPLPFDVIIVDEASMVSLPLMAKLVDALRQDTRLILLGDRDQLASVEAGSVLGDICNTGAVNGFSKAFVQLAAELSRDQLDEEPDLTGAITPAKGMQSYGEVAGRSELGDAVVLLRKSYRFSENSGIGKVSALVNVGNGPAALEAMRDAGCSDLLLADAPAPGELGEALASRILEGYGDYLAETSPEAAFARFGEFRILCAMRSGPFGVEAVNRIVEERLARAGLVKPGGRWYPGEPVMITRNDYNLGLFNGDIGLLLPDPENGGELRAYFPSGSGMRKVLPLRLPEHECAFAMTVHKSQGSEFDRVLLLMPDRDAPLLTRELVYTAITRAKKSVEILASDDLFCTAVERQIVRRSGLREKLWGREPIDG</sequence>
<evidence type="ECO:0000256" key="7">
    <source>
        <dbReference type="ARBA" id="ARBA00022840"/>
    </source>
</evidence>
<keyword evidence="8" id="KW-0238">DNA-binding</keyword>
<dbReference type="CDD" id="cd18809">
    <property type="entry name" value="SF1_C_RecD"/>
    <property type="match status" value="1"/>
</dbReference>
<evidence type="ECO:0000259" key="11">
    <source>
        <dbReference type="Pfam" id="PF13538"/>
    </source>
</evidence>
<dbReference type="Pfam" id="PF13538">
    <property type="entry name" value="UvrD_C_2"/>
    <property type="match status" value="1"/>
</dbReference>
<dbReference type="Pfam" id="PF13245">
    <property type="entry name" value="AAA_19"/>
    <property type="match status" value="1"/>
</dbReference>
<feature type="domain" description="UvrD-like helicase C-terminal" evidence="11">
    <location>
        <begin position="538"/>
        <end position="582"/>
    </location>
</feature>